<name>A0A2K2UC58_9ACTN</name>
<feature type="transmembrane region" description="Helical" evidence="8">
    <location>
        <begin position="277"/>
        <end position="296"/>
    </location>
</feature>
<comment type="subcellular location">
    <subcellularLocation>
        <location evidence="1">Cell membrane</location>
        <topology evidence="1">Multi-pass membrane protein</topology>
    </subcellularLocation>
</comment>
<feature type="transmembrane region" description="Helical" evidence="8">
    <location>
        <begin position="95"/>
        <end position="112"/>
    </location>
</feature>
<comment type="similarity">
    <text evidence="2">Belongs to the CitM (TC 2.A.11) transporter family.</text>
</comment>
<feature type="transmembrane region" description="Helical" evidence="8">
    <location>
        <begin position="404"/>
        <end position="426"/>
    </location>
</feature>
<gene>
    <name evidence="10" type="ORF">C2L71_06010</name>
</gene>
<evidence type="ECO:0000313" key="10">
    <source>
        <dbReference type="EMBL" id="PNV67869.1"/>
    </source>
</evidence>
<dbReference type="CDD" id="cd01116">
    <property type="entry name" value="P_permease"/>
    <property type="match status" value="1"/>
</dbReference>
<evidence type="ECO:0000256" key="5">
    <source>
        <dbReference type="ARBA" id="ARBA00022692"/>
    </source>
</evidence>
<organism evidence="10 11">
    <name type="scientific">Enteroscipio rubneri</name>
    <dbReference type="NCBI Taxonomy" id="2070686"/>
    <lineage>
        <taxon>Bacteria</taxon>
        <taxon>Bacillati</taxon>
        <taxon>Actinomycetota</taxon>
        <taxon>Coriobacteriia</taxon>
        <taxon>Eggerthellales</taxon>
        <taxon>Eggerthellaceae</taxon>
        <taxon>Enteroscipio</taxon>
    </lineage>
</organism>
<feature type="transmembrane region" description="Helical" evidence="8">
    <location>
        <begin position="230"/>
        <end position="247"/>
    </location>
</feature>
<dbReference type="PANTHER" id="PTHR43568:SF1">
    <property type="entry name" value="P PROTEIN"/>
    <property type="match status" value="1"/>
</dbReference>
<dbReference type="InterPro" id="IPR051475">
    <property type="entry name" value="Diverse_Ion_Transporter"/>
</dbReference>
<comment type="caution">
    <text evidence="10">The sequence shown here is derived from an EMBL/GenBank/DDBJ whole genome shotgun (WGS) entry which is preliminary data.</text>
</comment>
<reference evidence="11" key="1">
    <citation type="submission" date="2018-01" db="EMBL/GenBank/DDBJ databases">
        <title>Rubneribacter badeniensis gen. nov., sp. nov., and Colonibacter rubneri, gen. nov., sp. nov., WGS of new members of the Eggerthellaceae.</title>
        <authorList>
            <person name="Danylec N."/>
            <person name="Stoll D.A."/>
            <person name="Doetsch A."/>
            <person name="Kulling S.E."/>
            <person name="Huch M."/>
        </authorList>
    </citation>
    <scope>NUCLEOTIDE SEQUENCE [LARGE SCALE GENOMIC DNA]</scope>
    <source>
        <strain evidence="11">ResAG-96</strain>
    </source>
</reference>
<feature type="transmembrane region" description="Helical" evidence="8">
    <location>
        <begin position="30"/>
        <end position="48"/>
    </location>
</feature>
<accession>A0A2K2UC58</accession>
<keyword evidence="3" id="KW-0813">Transport</keyword>
<dbReference type="AlphaFoldDB" id="A0A2K2UC58"/>
<dbReference type="Pfam" id="PF03600">
    <property type="entry name" value="CitMHS"/>
    <property type="match status" value="1"/>
</dbReference>
<proteinExistence type="inferred from homology"/>
<evidence type="ECO:0000259" key="9">
    <source>
        <dbReference type="Pfam" id="PF03600"/>
    </source>
</evidence>
<keyword evidence="5 8" id="KW-0812">Transmembrane</keyword>
<sequence>MIALTTAQIISIVVFVVVMALVVSEKVHRATAALAGAVVLILLGIVSFDTGMEHIDFNTLGVLVGMMMFVAVVKYSGIFEYLAIKSTKLAKGNPWIIMILFSLITAVLSAFLDNVTTVLLIGPVTFTVCRMLNINPIPFFITEIIASNVGGTATLIGDPPNIMIGSAAGLSFFDFLIYNGPAVVIMMAVCIGIFYVLYGRKMGVADAEKAAVMKLNEKEAISDPRLFKKSVAMTVIVAIAFIAHGAFHIEPSVIALTAAAVMLIISRTDIEKIINDVEWTTIGFFAGLFIVVGGMAETGVIELMAHALINATGGDLMITIIVLVWASAILSSFLDNIPLVATLIPIITTMEMSGIDVGPLWWSISLGACVGGIGTLIGASANVVLASISTRNGCPLTFMEYTKVGFPVMIVLTAISCVYLVLRFVVLA</sequence>
<dbReference type="PANTHER" id="PTHR43568">
    <property type="entry name" value="P PROTEIN"/>
    <property type="match status" value="1"/>
</dbReference>
<keyword evidence="11" id="KW-1185">Reference proteome</keyword>
<evidence type="ECO:0000256" key="3">
    <source>
        <dbReference type="ARBA" id="ARBA00022448"/>
    </source>
</evidence>
<dbReference type="EMBL" id="PPEK01000005">
    <property type="protein sequence ID" value="PNV67869.1"/>
    <property type="molecule type" value="Genomic_DNA"/>
</dbReference>
<protein>
    <recommendedName>
        <fullName evidence="9">Citrate transporter-like domain-containing protein</fullName>
    </recommendedName>
</protein>
<feature type="transmembrane region" description="Helical" evidence="8">
    <location>
        <begin position="6"/>
        <end position="23"/>
    </location>
</feature>
<evidence type="ECO:0000313" key="11">
    <source>
        <dbReference type="Proteomes" id="UP000236197"/>
    </source>
</evidence>
<dbReference type="InterPro" id="IPR004680">
    <property type="entry name" value="Cit_transptr-like_dom"/>
</dbReference>
<evidence type="ECO:0000256" key="8">
    <source>
        <dbReference type="SAM" id="Phobius"/>
    </source>
</evidence>
<dbReference type="Proteomes" id="UP000236197">
    <property type="component" value="Unassembled WGS sequence"/>
</dbReference>
<feature type="transmembrane region" description="Helical" evidence="8">
    <location>
        <begin position="175"/>
        <end position="198"/>
    </location>
</feature>
<keyword evidence="4" id="KW-1003">Cell membrane</keyword>
<feature type="transmembrane region" description="Helical" evidence="8">
    <location>
        <begin position="60"/>
        <end position="83"/>
    </location>
</feature>
<keyword evidence="7 8" id="KW-0472">Membrane</keyword>
<dbReference type="InterPro" id="IPR000802">
    <property type="entry name" value="Arsenical_pump_ArsB"/>
</dbReference>
<dbReference type="RefSeq" id="WP_103264922.1">
    <property type="nucleotide sequence ID" value="NZ_CABMLE010000005.1"/>
</dbReference>
<evidence type="ECO:0000256" key="6">
    <source>
        <dbReference type="ARBA" id="ARBA00022989"/>
    </source>
</evidence>
<dbReference type="GO" id="GO:0015105">
    <property type="term" value="F:arsenite transmembrane transporter activity"/>
    <property type="evidence" value="ECO:0007669"/>
    <property type="project" value="InterPro"/>
</dbReference>
<keyword evidence="6 8" id="KW-1133">Transmembrane helix</keyword>
<evidence type="ECO:0000256" key="1">
    <source>
        <dbReference type="ARBA" id="ARBA00004651"/>
    </source>
</evidence>
<feature type="domain" description="Citrate transporter-like" evidence="9">
    <location>
        <begin position="19"/>
        <end position="367"/>
    </location>
</feature>
<feature type="transmembrane region" description="Helical" evidence="8">
    <location>
        <begin position="360"/>
        <end position="384"/>
    </location>
</feature>
<dbReference type="PRINTS" id="PR00758">
    <property type="entry name" value="ARSENICPUMP"/>
</dbReference>
<dbReference type="OrthoDB" id="9765532at2"/>
<evidence type="ECO:0000256" key="2">
    <source>
        <dbReference type="ARBA" id="ARBA00009843"/>
    </source>
</evidence>
<evidence type="ECO:0000256" key="7">
    <source>
        <dbReference type="ARBA" id="ARBA00023136"/>
    </source>
</evidence>
<dbReference type="GO" id="GO:0005886">
    <property type="term" value="C:plasma membrane"/>
    <property type="evidence" value="ECO:0007669"/>
    <property type="project" value="UniProtKB-SubCell"/>
</dbReference>
<feature type="transmembrane region" description="Helical" evidence="8">
    <location>
        <begin position="316"/>
        <end position="348"/>
    </location>
</feature>
<evidence type="ECO:0000256" key="4">
    <source>
        <dbReference type="ARBA" id="ARBA00022475"/>
    </source>
</evidence>